<dbReference type="ExpressionAtlas" id="A0A2K3P0A9">
    <property type="expression patterns" value="baseline"/>
</dbReference>
<dbReference type="InterPro" id="IPR006527">
    <property type="entry name" value="F-box-assoc_dom_typ1"/>
</dbReference>
<dbReference type="InterPro" id="IPR036047">
    <property type="entry name" value="F-box-like_dom_sf"/>
</dbReference>
<organism evidence="2 3">
    <name type="scientific">Trifolium pratense</name>
    <name type="common">Red clover</name>
    <dbReference type="NCBI Taxonomy" id="57577"/>
    <lineage>
        <taxon>Eukaryota</taxon>
        <taxon>Viridiplantae</taxon>
        <taxon>Streptophyta</taxon>
        <taxon>Embryophyta</taxon>
        <taxon>Tracheophyta</taxon>
        <taxon>Spermatophyta</taxon>
        <taxon>Magnoliopsida</taxon>
        <taxon>eudicotyledons</taxon>
        <taxon>Gunneridae</taxon>
        <taxon>Pentapetalae</taxon>
        <taxon>rosids</taxon>
        <taxon>fabids</taxon>
        <taxon>Fabales</taxon>
        <taxon>Fabaceae</taxon>
        <taxon>Papilionoideae</taxon>
        <taxon>50 kb inversion clade</taxon>
        <taxon>NPAAA clade</taxon>
        <taxon>Hologalegina</taxon>
        <taxon>IRL clade</taxon>
        <taxon>Trifolieae</taxon>
        <taxon>Trifolium</taxon>
    </lineage>
</organism>
<dbReference type="PANTHER" id="PTHR31672">
    <property type="entry name" value="BNACNNG10540D PROTEIN"/>
    <property type="match status" value="1"/>
</dbReference>
<gene>
    <name evidence="2" type="ORF">L195_g005204</name>
</gene>
<dbReference type="SMART" id="SM00256">
    <property type="entry name" value="FBOX"/>
    <property type="match status" value="1"/>
</dbReference>
<evidence type="ECO:0000313" key="2">
    <source>
        <dbReference type="EMBL" id="PNY08673.1"/>
    </source>
</evidence>
<dbReference type="Proteomes" id="UP000236291">
    <property type="component" value="Unassembled WGS sequence"/>
</dbReference>
<feature type="domain" description="F-box" evidence="1">
    <location>
        <begin position="12"/>
        <end position="58"/>
    </location>
</feature>
<dbReference type="Gene3D" id="1.20.1280.50">
    <property type="match status" value="1"/>
</dbReference>
<dbReference type="AlphaFoldDB" id="A0A2K3P0A9"/>
<protein>
    <submittedName>
        <fullName evidence="2">F-box protein</fullName>
    </submittedName>
</protein>
<evidence type="ECO:0000313" key="3">
    <source>
        <dbReference type="Proteomes" id="UP000236291"/>
    </source>
</evidence>
<dbReference type="EMBL" id="ASHM01002657">
    <property type="protein sequence ID" value="PNY08673.1"/>
    <property type="molecule type" value="Genomic_DNA"/>
</dbReference>
<reference evidence="2 3" key="1">
    <citation type="journal article" date="2014" name="Am. J. Bot.">
        <title>Genome assembly and annotation for red clover (Trifolium pratense; Fabaceae).</title>
        <authorList>
            <person name="Istvanek J."/>
            <person name="Jaros M."/>
            <person name="Krenek A."/>
            <person name="Repkova J."/>
        </authorList>
    </citation>
    <scope>NUCLEOTIDE SEQUENCE [LARGE SCALE GENOMIC DNA]</scope>
    <source>
        <strain evidence="3">cv. Tatra</strain>
        <tissue evidence="2">Young leaves</tissue>
    </source>
</reference>
<dbReference type="InterPro" id="IPR001810">
    <property type="entry name" value="F-box_dom"/>
</dbReference>
<comment type="caution">
    <text evidence="2">The sequence shown here is derived from an EMBL/GenBank/DDBJ whole genome shotgun (WGS) entry which is preliminary data.</text>
</comment>
<reference evidence="2 3" key="2">
    <citation type="journal article" date="2017" name="Front. Plant Sci.">
        <title>Gene Classification and Mining of Molecular Markers Useful in Red Clover (Trifolium pratense) Breeding.</title>
        <authorList>
            <person name="Istvanek J."/>
            <person name="Dluhosova J."/>
            <person name="Dluhos P."/>
            <person name="Patkova L."/>
            <person name="Nedelnik J."/>
            <person name="Repkova J."/>
        </authorList>
    </citation>
    <scope>NUCLEOTIDE SEQUENCE [LARGE SCALE GENOMIC DNA]</scope>
    <source>
        <strain evidence="3">cv. Tatra</strain>
        <tissue evidence="2">Young leaves</tissue>
    </source>
</reference>
<name>A0A2K3P0A9_TRIPR</name>
<proteinExistence type="predicted"/>
<dbReference type="STRING" id="57577.A0A2K3P0A9"/>
<sequence length="412" mass="47398">MVRKARLRSDAANNSVFLPMELIIEILSLLSVKAILRFKCVCKSWNTLTSDSNLVDKHLKVSSQKPHLTLTWYQNNAEFTKNVVPFPVHRLLKKPSATVASDDFHRMEIPSRFVGSCNGLLCFLSWKPREQPFKYLLHISNPATRTRSQIFEFIYGRNFHFTFGYDALTTTYKIVAFGTNENSEVKVFNLGDNNCWRNIQNFPVLPNNRLDHYDMFPCLNTGAHLYGTINWLALDKSITPIDQFVIVSLDLSTETYKQFLLPAALGFDHGPISQPSLRVLMDCLCFFHGSNRTEFILWKMKEYGVQESWTRLFKISYLNLAMKLPIRLPVKLRMHNIESCDTSETGPGAPPELTSTTVARNEKYGMVEMLRTICNNGMERKIPKGIDKIDKDEIEELTRAYIYNQISNQLSI</sequence>
<dbReference type="InterPro" id="IPR050796">
    <property type="entry name" value="SCF_F-box_component"/>
</dbReference>
<dbReference type="PANTHER" id="PTHR31672:SF13">
    <property type="entry name" value="F-BOX PROTEIN CPR30-LIKE"/>
    <property type="match status" value="1"/>
</dbReference>
<dbReference type="PROSITE" id="PS50181">
    <property type="entry name" value="FBOX"/>
    <property type="match status" value="1"/>
</dbReference>
<dbReference type="InterPro" id="IPR017451">
    <property type="entry name" value="F-box-assoc_interact_dom"/>
</dbReference>
<dbReference type="Pfam" id="PF12937">
    <property type="entry name" value="F-box-like"/>
    <property type="match status" value="1"/>
</dbReference>
<dbReference type="SUPFAM" id="SSF81383">
    <property type="entry name" value="F-box domain"/>
    <property type="match status" value="1"/>
</dbReference>
<dbReference type="Pfam" id="PF07734">
    <property type="entry name" value="FBA_1"/>
    <property type="match status" value="1"/>
</dbReference>
<accession>A0A2K3P0A9</accession>
<evidence type="ECO:0000259" key="1">
    <source>
        <dbReference type="PROSITE" id="PS50181"/>
    </source>
</evidence>
<dbReference type="NCBIfam" id="TIGR01640">
    <property type="entry name" value="F_box_assoc_1"/>
    <property type="match status" value="1"/>
</dbReference>